<comment type="caution">
    <text evidence="2">The sequence shown here is derived from an EMBL/GenBank/DDBJ whole genome shotgun (WGS) entry which is preliminary data.</text>
</comment>
<protein>
    <submittedName>
        <fullName evidence="2">Uncharacterized protein</fullName>
    </submittedName>
</protein>
<dbReference type="Proteomes" id="UP001586593">
    <property type="component" value="Unassembled WGS sequence"/>
</dbReference>
<proteinExistence type="predicted"/>
<sequence>MCGRCLSSGIECRYSPSSRAGKPKSEICNNNNNNHSNHNNDDDDDGNYALTRHSYYNRTTPNAADQLSSLQVADDAAMPNPAYIPSPCNADIWPGDPSTNELAMSRIHSTACLNFLATDSLAYSNLDIGLMDTYEHCPEWLQPGVIPPAPESADLGDHLSSGHQRSQSYDNSIFTSITQWPVSSLQPEMSMWIQPQTQTAASSGSTTTLGDSPAFVPNFKLGTRQKSLSTGTIGTYDSCSCFGNCLSTLQSLYNNSPFDAPSLDALLSLNQKAVASCESILACGRCMRWSVPHTVVVVLATVMREILQSYKMALKSLIDKPDVSVEQMPTGGDTTLSFGDYQADGKYGRWVQQKILVHELEKLQLVFVRFKEMWEERSEDRMLSQPMIIYIEGALRETLETLGRHRDEL</sequence>
<name>A0ABR3X550_9PEZI</name>
<organism evidence="2 3">
    <name type="scientific">Phialemonium thermophilum</name>
    <dbReference type="NCBI Taxonomy" id="223376"/>
    <lineage>
        <taxon>Eukaryota</taxon>
        <taxon>Fungi</taxon>
        <taxon>Dikarya</taxon>
        <taxon>Ascomycota</taxon>
        <taxon>Pezizomycotina</taxon>
        <taxon>Sordariomycetes</taxon>
        <taxon>Sordariomycetidae</taxon>
        <taxon>Cephalothecales</taxon>
        <taxon>Cephalothecaceae</taxon>
        <taxon>Phialemonium</taxon>
    </lineage>
</organism>
<dbReference type="EMBL" id="JAZHXJ010000169">
    <property type="protein sequence ID" value="KAL1870795.1"/>
    <property type="molecule type" value="Genomic_DNA"/>
</dbReference>
<evidence type="ECO:0000313" key="3">
    <source>
        <dbReference type="Proteomes" id="UP001586593"/>
    </source>
</evidence>
<accession>A0ABR3X550</accession>
<gene>
    <name evidence="2" type="ORF">VTK73DRAFT_2453</name>
</gene>
<evidence type="ECO:0000256" key="1">
    <source>
        <dbReference type="SAM" id="MobiDB-lite"/>
    </source>
</evidence>
<feature type="region of interest" description="Disordered" evidence="1">
    <location>
        <begin position="15"/>
        <end position="47"/>
    </location>
</feature>
<evidence type="ECO:0000313" key="2">
    <source>
        <dbReference type="EMBL" id="KAL1870795.1"/>
    </source>
</evidence>
<reference evidence="2 3" key="1">
    <citation type="journal article" date="2024" name="Commun. Biol.">
        <title>Comparative genomic analysis of thermophilic fungi reveals convergent evolutionary adaptations and gene losses.</title>
        <authorList>
            <person name="Steindorff A.S."/>
            <person name="Aguilar-Pontes M.V."/>
            <person name="Robinson A.J."/>
            <person name="Andreopoulos B."/>
            <person name="LaButti K."/>
            <person name="Kuo A."/>
            <person name="Mondo S."/>
            <person name="Riley R."/>
            <person name="Otillar R."/>
            <person name="Haridas S."/>
            <person name="Lipzen A."/>
            <person name="Grimwood J."/>
            <person name="Schmutz J."/>
            <person name="Clum A."/>
            <person name="Reid I.D."/>
            <person name="Moisan M.C."/>
            <person name="Butler G."/>
            <person name="Nguyen T.T.M."/>
            <person name="Dewar K."/>
            <person name="Conant G."/>
            <person name="Drula E."/>
            <person name="Henrissat B."/>
            <person name="Hansel C."/>
            <person name="Singer S."/>
            <person name="Hutchinson M.I."/>
            <person name="de Vries R.P."/>
            <person name="Natvig D.O."/>
            <person name="Powell A.J."/>
            <person name="Tsang A."/>
            <person name="Grigoriev I.V."/>
        </authorList>
    </citation>
    <scope>NUCLEOTIDE SEQUENCE [LARGE SCALE GENOMIC DNA]</scope>
    <source>
        <strain evidence="2 3">ATCC 24622</strain>
    </source>
</reference>
<keyword evidence="3" id="KW-1185">Reference proteome</keyword>